<proteinExistence type="predicted"/>
<reference evidence="1 2" key="1">
    <citation type="journal article" date="2016" name="Mol. Biol. Evol.">
        <title>Comparative Genomics of Early-Diverging Mushroom-Forming Fungi Provides Insights into the Origins of Lignocellulose Decay Capabilities.</title>
        <authorList>
            <person name="Nagy L.G."/>
            <person name="Riley R."/>
            <person name="Tritt A."/>
            <person name="Adam C."/>
            <person name="Daum C."/>
            <person name="Floudas D."/>
            <person name="Sun H."/>
            <person name="Yadav J.S."/>
            <person name="Pangilinan J."/>
            <person name="Larsson K.H."/>
            <person name="Matsuura K."/>
            <person name="Barry K."/>
            <person name="Labutti K."/>
            <person name="Kuo R."/>
            <person name="Ohm R.A."/>
            <person name="Bhattacharya S.S."/>
            <person name="Shirouzu T."/>
            <person name="Yoshinaga Y."/>
            <person name="Martin F.M."/>
            <person name="Grigoriev I.V."/>
            <person name="Hibbett D.S."/>
        </authorList>
    </citation>
    <scope>NUCLEOTIDE SEQUENCE [LARGE SCALE GENOMIC DNA]</scope>
    <source>
        <strain evidence="1 2">HHB12029</strain>
    </source>
</reference>
<protein>
    <submittedName>
        <fullName evidence="1">Uncharacterized protein</fullName>
    </submittedName>
</protein>
<keyword evidence="2" id="KW-1185">Reference proteome</keyword>
<dbReference type="AlphaFoldDB" id="A0A165P0Z1"/>
<dbReference type="EMBL" id="KV425893">
    <property type="protein sequence ID" value="KZW01492.1"/>
    <property type="molecule type" value="Genomic_DNA"/>
</dbReference>
<sequence>MERLQELEFDTIHILDGVVSAIVHLPELHTVRIRPHTRFLGDLLSILPPLQTVELITDTDTLASEGFFDWTSIAVLLGSLLERSVTTLRDISLSSATWRALALHYRKSIPGPWSRVERLALIDDSAQVTAFAARTFPGVRVLTGTFSIVPFLQRWNTWPQLRVLTLVHPNPDDDLWDAPDDVVTRAFPPHICLDMLATPPLEYHDHHAVIARTLQLCRTDTIRTLHISNTTADALGVLFDHDTLATCPSLRFLAVDFTAEAYYPWYTFHDLSESLSGLQQLCFLSLWCKSYGSIILETYRHSALDMLSDLFYGKRVGSVDVLLLTTAAFAWWITPHAARFLGSRRLAADDSYNLTIIMNYEAVIALQA</sequence>
<organism evidence="1 2">
    <name type="scientific">Exidia glandulosa HHB12029</name>
    <dbReference type="NCBI Taxonomy" id="1314781"/>
    <lineage>
        <taxon>Eukaryota</taxon>
        <taxon>Fungi</taxon>
        <taxon>Dikarya</taxon>
        <taxon>Basidiomycota</taxon>
        <taxon>Agaricomycotina</taxon>
        <taxon>Agaricomycetes</taxon>
        <taxon>Auriculariales</taxon>
        <taxon>Exidiaceae</taxon>
        <taxon>Exidia</taxon>
    </lineage>
</organism>
<evidence type="ECO:0000313" key="2">
    <source>
        <dbReference type="Proteomes" id="UP000077266"/>
    </source>
</evidence>
<name>A0A165P0Z1_EXIGL</name>
<gene>
    <name evidence="1" type="ORF">EXIGLDRAFT_760703</name>
</gene>
<dbReference type="Proteomes" id="UP000077266">
    <property type="component" value="Unassembled WGS sequence"/>
</dbReference>
<accession>A0A165P0Z1</accession>
<dbReference type="InParanoid" id="A0A165P0Z1"/>
<evidence type="ECO:0000313" key="1">
    <source>
        <dbReference type="EMBL" id="KZW01492.1"/>
    </source>
</evidence>